<evidence type="ECO:0000256" key="2">
    <source>
        <dbReference type="ARBA" id="ARBA00022651"/>
    </source>
</evidence>
<sequence length="313" mass="35284" precursor="true">MTRKSVKQTILFLSAFILSTAPALQAQERTSNPFVKHMFTADPTARVWEDGRLYVYPSTDIKGKGYRAMDGYHVFSTDDMITWKDHGEILHSRDVPWSGGPGAMWAPDCVYKDGLYYFYFPHHNVEKEWEIGVATSKKPASDFKVQGFVKGGNTFCDPNVFIDDDGQVYLYAVVGAKTYAAKLKDNMMEIEGEMVLQTELKGHREGPFVFKRNGIYYLIYPDSTPGGHQMNYAMSSSPLGPWESKGVFLEKTSALTTHGSVVEYKGQWYLFYHNADLSGGRKANRSICFDKVTFNEDGTMNMVEQTPSVLPGE</sequence>
<keyword evidence="2" id="KW-0624">Polysaccharide degradation</keyword>
<evidence type="ECO:0000313" key="10">
    <source>
        <dbReference type="Proteomes" id="UP000315471"/>
    </source>
</evidence>
<proteinExistence type="inferred from homology"/>
<evidence type="ECO:0000256" key="1">
    <source>
        <dbReference type="ARBA" id="ARBA00009865"/>
    </source>
</evidence>
<dbReference type="PANTHER" id="PTHR43772">
    <property type="entry name" value="ENDO-1,4-BETA-XYLANASE"/>
    <property type="match status" value="1"/>
</dbReference>
<evidence type="ECO:0000256" key="4">
    <source>
        <dbReference type="ARBA" id="ARBA00023277"/>
    </source>
</evidence>
<keyword evidence="8" id="KW-0732">Signal</keyword>
<keyword evidence="5 7" id="KW-0326">Glycosidase</keyword>
<feature type="signal peptide" evidence="8">
    <location>
        <begin position="1"/>
        <end position="26"/>
    </location>
</feature>
<keyword evidence="10" id="KW-1185">Reference proteome</keyword>
<dbReference type="EMBL" id="SJPY01000008">
    <property type="protein sequence ID" value="TWU36561.1"/>
    <property type="molecule type" value="Genomic_DNA"/>
</dbReference>
<feature type="site" description="Important for catalytic activity, responsible for pKa modulation of the active site Glu and correct orientation of both the proton donor and substrate" evidence="6">
    <location>
        <position position="157"/>
    </location>
</feature>
<gene>
    <name evidence="9" type="primary">xsa_3</name>
    <name evidence="9" type="ORF">Q31b_48420</name>
</gene>
<comment type="similarity">
    <text evidence="1 7">Belongs to the glycosyl hydrolase 43 family.</text>
</comment>
<name>A0A5C6DLQ4_9BACT</name>
<evidence type="ECO:0000256" key="6">
    <source>
        <dbReference type="PIRSR" id="PIRSR606710-2"/>
    </source>
</evidence>
<keyword evidence="3 7" id="KW-0378">Hydrolase</keyword>
<dbReference type="Gene3D" id="2.115.10.20">
    <property type="entry name" value="Glycosyl hydrolase domain, family 43"/>
    <property type="match status" value="1"/>
</dbReference>
<dbReference type="CDD" id="cd08990">
    <property type="entry name" value="GH43_AXH_like"/>
    <property type="match status" value="1"/>
</dbReference>
<evidence type="ECO:0000256" key="8">
    <source>
        <dbReference type="SAM" id="SignalP"/>
    </source>
</evidence>
<dbReference type="InterPro" id="IPR052176">
    <property type="entry name" value="Glycosyl_Hydrlase_43_Enz"/>
</dbReference>
<evidence type="ECO:0000256" key="3">
    <source>
        <dbReference type="ARBA" id="ARBA00022801"/>
    </source>
</evidence>
<dbReference type="InterPro" id="IPR023296">
    <property type="entry name" value="Glyco_hydro_beta-prop_sf"/>
</dbReference>
<dbReference type="Proteomes" id="UP000315471">
    <property type="component" value="Unassembled WGS sequence"/>
</dbReference>
<dbReference type="GO" id="GO:0045493">
    <property type="term" value="P:xylan catabolic process"/>
    <property type="evidence" value="ECO:0007669"/>
    <property type="project" value="UniProtKB-KW"/>
</dbReference>
<accession>A0A5C6DLQ4</accession>
<evidence type="ECO:0000313" key="9">
    <source>
        <dbReference type="EMBL" id="TWU36561.1"/>
    </source>
</evidence>
<evidence type="ECO:0000256" key="5">
    <source>
        <dbReference type="ARBA" id="ARBA00023295"/>
    </source>
</evidence>
<reference evidence="9 10" key="1">
    <citation type="submission" date="2019-02" db="EMBL/GenBank/DDBJ databases">
        <title>Deep-cultivation of Planctomycetes and their phenomic and genomic characterization uncovers novel biology.</title>
        <authorList>
            <person name="Wiegand S."/>
            <person name="Jogler M."/>
            <person name="Boedeker C."/>
            <person name="Pinto D."/>
            <person name="Vollmers J."/>
            <person name="Rivas-Marin E."/>
            <person name="Kohn T."/>
            <person name="Peeters S.H."/>
            <person name="Heuer A."/>
            <person name="Rast P."/>
            <person name="Oberbeckmann S."/>
            <person name="Bunk B."/>
            <person name="Jeske O."/>
            <person name="Meyerdierks A."/>
            <person name="Storesund J.E."/>
            <person name="Kallscheuer N."/>
            <person name="Luecker S."/>
            <person name="Lage O.M."/>
            <person name="Pohl T."/>
            <person name="Merkel B.J."/>
            <person name="Hornburger P."/>
            <person name="Mueller R.-W."/>
            <person name="Bruemmer F."/>
            <person name="Labrenz M."/>
            <person name="Spormann A.M."/>
            <person name="Op Den Camp H."/>
            <person name="Overmann J."/>
            <person name="Amann R."/>
            <person name="Jetten M.S.M."/>
            <person name="Mascher T."/>
            <person name="Medema M.H."/>
            <person name="Devos D.P."/>
            <person name="Kaster A.-K."/>
            <person name="Ovreas L."/>
            <person name="Rohde M."/>
            <person name="Galperin M.Y."/>
            <person name="Jogler C."/>
        </authorList>
    </citation>
    <scope>NUCLEOTIDE SEQUENCE [LARGE SCALE GENOMIC DNA]</scope>
    <source>
        <strain evidence="9 10">Q31b</strain>
    </source>
</reference>
<dbReference type="Pfam" id="PF04616">
    <property type="entry name" value="Glyco_hydro_43"/>
    <property type="match status" value="1"/>
</dbReference>
<evidence type="ECO:0000256" key="7">
    <source>
        <dbReference type="RuleBase" id="RU361187"/>
    </source>
</evidence>
<feature type="chain" id="PRO_5022986541" evidence="8">
    <location>
        <begin position="27"/>
        <end position="313"/>
    </location>
</feature>
<dbReference type="PANTHER" id="PTHR43772:SF2">
    <property type="entry name" value="PUTATIVE (AFU_ORTHOLOGUE AFUA_2G04480)-RELATED"/>
    <property type="match status" value="1"/>
</dbReference>
<dbReference type="OrthoDB" id="9801455at2"/>
<organism evidence="9 10">
    <name type="scientific">Novipirellula aureliae</name>
    <dbReference type="NCBI Taxonomy" id="2527966"/>
    <lineage>
        <taxon>Bacteria</taxon>
        <taxon>Pseudomonadati</taxon>
        <taxon>Planctomycetota</taxon>
        <taxon>Planctomycetia</taxon>
        <taxon>Pirellulales</taxon>
        <taxon>Pirellulaceae</taxon>
        <taxon>Novipirellula</taxon>
    </lineage>
</organism>
<dbReference type="AlphaFoldDB" id="A0A5C6DLQ4"/>
<dbReference type="InterPro" id="IPR006710">
    <property type="entry name" value="Glyco_hydro_43"/>
</dbReference>
<keyword evidence="4" id="KW-0119">Carbohydrate metabolism</keyword>
<dbReference type="GO" id="GO:0004553">
    <property type="term" value="F:hydrolase activity, hydrolyzing O-glycosyl compounds"/>
    <property type="evidence" value="ECO:0007669"/>
    <property type="project" value="InterPro"/>
</dbReference>
<keyword evidence="2" id="KW-0858">Xylan degradation</keyword>
<comment type="caution">
    <text evidence="9">The sequence shown here is derived from an EMBL/GenBank/DDBJ whole genome shotgun (WGS) entry which is preliminary data.</text>
</comment>
<protein>
    <submittedName>
        <fullName evidence="9">Xylosidase/arabinosidase</fullName>
    </submittedName>
</protein>
<dbReference type="SUPFAM" id="SSF75005">
    <property type="entry name" value="Arabinanase/levansucrase/invertase"/>
    <property type="match status" value="1"/>
</dbReference>